<name>A0A318SNM5_9RHOB</name>
<evidence type="ECO:0000259" key="1">
    <source>
        <dbReference type="Pfam" id="PF01968"/>
    </source>
</evidence>
<gene>
    <name evidence="4" type="ORF">DFP88_104190</name>
</gene>
<sequence length="703" mass="75401">MTRTDKARTIRVATDVGGTFTDMVCFETDTATGQSRITTAKSDTTPPDFEQGVRDVLKKGGVEPGTIDFMAHGTTVVINALTERKGVKVGLVTTEGFRDTLEIARGNRPDFFNLHYEKPKPFVPRHLRREVPGRMTYLGEESQALDLAPLDGIVADFKAEGVEAIAVSLLHAYANPAHELAVIERLRALWPEVSVVGAHQISREWREYERGNTAVLSAYVQPVAERYLGRLERGLKEDGFAGQLYVMQSNCGVDSLEATARIPITMVESGPASGFWGAAELGKMIGEPNVLALDIGGTTAKCSLIENGEVTIMTDYWIERDRSSAGYPIMVPVVDLVEIGNGGGSIAWVDDFGKLHVGPQSAGAMPGPAAYGKGGTQATTTDANLWLGRINRDYFCGGAIEADMEAAGSALQGVADSLGLDRDAAAQGIVRIANNNMVNALKLVSLNRGHDPRDFVLVAFGGGGAMHAVALGQELGVKKVVIPAGAAVFSAWGMMMSDLRRDYFLTALVDLGEGAAAAVEDRFAQVEDGARAQFAQENVPEDKLHLRRFGKLRYQNQEHTVEVPLEGPVTEGALARIAEDFHAAYEKEYTYRLDAPVEMVGLHVIASAEVGKLKPVEAEPVDTPASAALKGRRVVDYATEGQHEADIYDGEALRPGMAFDGPAVVEDPGTTIVIHPGNSAHMDRWGNLHVLIAAEDRAAEGAA</sequence>
<evidence type="ECO:0000313" key="4">
    <source>
        <dbReference type="EMBL" id="PYE82434.1"/>
    </source>
</evidence>
<comment type="caution">
    <text evidence="4">The sequence shown here is derived from an EMBL/GenBank/DDBJ whole genome shotgun (WGS) entry which is preliminary data.</text>
</comment>
<dbReference type="GO" id="GO:0005829">
    <property type="term" value="C:cytosol"/>
    <property type="evidence" value="ECO:0007669"/>
    <property type="project" value="TreeGrafter"/>
</dbReference>
<dbReference type="Pfam" id="PF19278">
    <property type="entry name" value="Hydant_A_C"/>
    <property type="match status" value="1"/>
</dbReference>
<dbReference type="Pfam" id="PF05378">
    <property type="entry name" value="Hydant_A_N"/>
    <property type="match status" value="1"/>
</dbReference>
<dbReference type="PANTHER" id="PTHR11365:SF23">
    <property type="entry name" value="HYPOTHETICAL 5-OXOPROLINASE (EUROFUNG)-RELATED"/>
    <property type="match status" value="1"/>
</dbReference>
<dbReference type="PANTHER" id="PTHR11365">
    <property type="entry name" value="5-OXOPROLINASE RELATED"/>
    <property type="match status" value="1"/>
</dbReference>
<dbReference type="Pfam" id="PF01968">
    <property type="entry name" value="Hydantoinase_A"/>
    <property type="match status" value="1"/>
</dbReference>
<dbReference type="OrthoDB" id="9759608at2"/>
<keyword evidence="5" id="KW-1185">Reference proteome</keyword>
<dbReference type="EMBL" id="QJTE01000004">
    <property type="protein sequence ID" value="PYE82434.1"/>
    <property type="molecule type" value="Genomic_DNA"/>
</dbReference>
<dbReference type="InterPro" id="IPR002821">
    <property type="entry name" value="Hydantoinase_A"/>
</dbReference>
<dbReference type="RefSeq" id="WP_110815102.1">
    <property type="nucleotide sequence ID" value="NZ_QJTE01000004.1"/>
</dbReference>
<dbReference type="AlphaFoldDB" id="A0A318SNM5"/>
<dbReference type="InterPro" id="IPR049517">
    <property type="entry name" value="ACX-like_C"/>
</dbReference>
<dbReference type="SUPFAM" id="SSF53067">
    <property type="entry name" value="Actin-like ATPase domain"/>
    <property type="match status" value="1"/>
</dbReference>
<protein>
    <submittedName>
        <fullName evidence="4">N-methylhydantoinase A</fullName>
    </submittedName>
</protein>
<dbReference type="InterPro" id="IPR043129">
    <property type="entry name" value="ATPase_NBD"/>
</dbReference>
<feature type="domain" description="Acetophenone carboxylase-like C-terminal" evidence="3">
    <location>
        <begin position="515"/>
        <end position="689"/>
    </location>
</feature>
<proteinExistence type="predicted"/>
<evidence type="ECO:0000313" key="5">
    <source>
        <dbReference type="Proteomes" id="UP000248311"/>
    </source>
</evidence>
<evidence type="ECO:0000259" key="3">
    <source>
        <dbReference type="Pfam" id="PF19278"/>
    </source>
</evidence>
<reference evidence="4 5" key="1">
    <citation type="submission" date="2018-06" db="EMBL/GenBank/DDBJ databases">
        <title>Genomic Encyclopedia of Type Strains, Phase III (KMG-III): the genomes of soil and plant-associated and newly described type strains.</title>
        <authorList>
            <person name="Whitman W."/>
        </authorList>
    </citation>
    <scope>NUCLEOTIDE SEQUENCE [LARGE SCALE GENOMIC DNA]</scope>
    <source>
        <strain evidence="4 5">CECT 9025</strain>
    </source>
</reference>
<dbReference type="GO" id="GO:0006749">
    <property type="term" value="P:glutathione metabolic process"/>
    <property type="evidence" value="ECO:0007669"/>
    <property type="project" value="TreeGrafter"/>
</dbReference>
<dbReference type="Proteomes" id="UP000248311">
    <property type="component" value="Unassembled WGS sequence"/>
</dbReference>
<feature type="domain" description="Hydantoinase/oxoprolinase N-terminal" evidence="2">
    <location>
        <begin position="11"/>
        <end position="188"/>
    </location>
</feature>
<organism evidence="4 5">
    <name type="scientific">Pseudoroseicyclus aestuarii</name>
    <dbReference type="NCBI Taxonomy" id="1795041"/>
    <lineage>
        <taxon>Bacteria</taxon>
        <taxon>Pseudomonadati</taxon>
        <taxon>Pseudomonadota</taxon>
        <taxon>Alphaproteobacteria</taxon>
        <taxon>Rhodobacterales</taxon>
        <taxon>Paracoccaceae</taxon>
        <taxon>Pseudoroseicyclus</taxon>
    </lineage>
</organism>
<dbReference type="InterPro" id="IPR045079">
    <property type="entry name" value="Oxoprolinase-like"/>
</dbReference>
<dbReference type="InterPro" id="IPR008040">
    <property type="entry name" value="Hydant_A_N"/>
</dbReference>
<accession>A0A318SNM5</accession>
<evidence type="ECO:0000259" key="2">
    <source>
        <dbReference type="Pfam" id="PF05378"/>
    </source>
</evidence>
<dbReference type="GO" id="GO:0017168">
    <property type="term" value="F:5-oxoprolinase (ATP-hydrolyzing) activity"/>
    <property type="evidence" value="ECO:0007669"/>
    <property type="project" value="TreeGrafter"/>
</dbReference>
<feature type="domain" description="Hydantoinase A/oxoprolinase" evidence="1">
    <location>
        <begin position="210"/>
        <end position="502"/>
    </location>
</feature>